<reference evidence="2 3" key="1">
    <citation type="submission" date="2019-08" db="EMBL/GenBank/DDBJ databases">
        <title>Genomes of Subsaximicrobium wynnwilliamsii strains.</title>
        <authorList>
            <person name="Bowman J.P."/>
        </authorList>
    </citation>
    <scope>NUCLEOTIDE SEQUENCE [LARGE SCALE GENOMIC DNA]</scope>
    <source>
        <strain evidence="2 3">2-80-2</strain>
    </source>
</reference>
<comment type="caution">
    <text evidence="2">The sequence shown here is derived from an EMBL/GenBank/DDBJ whole genome shotgun (WGS) entry which is preliminary data.</text>
</comment>
<dbReference type="EMBL" id="VORO01000004">
    <property type="protein sequence ID" value="TXD90126.1"/>
    <property type="molecule type" value="Genomic_DNA"/>
</dbReference>
<protein>
    <submittedName>
        <fullName evidence="2">Uncharacterized protein</fullName>
    </submittedName>
</protein>
<dbReference type="AlphaFoldDB" id="A0A5C6ZJJ5"/>
<accession>A0A5C6ZJJ5</accession>
<dbReference type="RefSeq" id="WP_147085520.1">
    <property type="nucleotide sequence ID" value="NZ_VORM01000004.1"/>
</dbReference>
<keyword evidence="1" id="KW-0472">Membrane</keyword>
<evidence type="ECO:0000313" key="2">
    <source>
        <dbReference type="EMBL" id="TXD90126.1"/>
    </source>
</evidence>
<evidence type="ECO:0000313" key="3">
    <source>
        <dbReference type="Proteomes" id="UP000321578"/>
    </source>
</evidence>
<dbReference type="OrthoDB" id="1452707at2"/>
<proteinExistence type="predicted"/>
<name>A0A5C6ZJJ5_9FLAO</name>
<keyword evidence="1" id="KW-1133">Transmembrane helix</keyword>
<organism evidence="2 3">
    <name type="scientific">Subsaximicrobium wynnwilliamsii</name>
    <dbReference type="NCBI Taxonomy" id="291179"/>
    <lineage>
        <taxon>Bacteria</taxon>
        <taxon>Pseudomonadati</taxon>
        <taxon>Bacteroidota</taxon>
        <taxon>Flavobacteriia</taxon>
        <taxon>Flavobacteriales</taxon>
        <taxon>Flavobacteriaceae</taxon>
        <taxon>Subsaximicrobium</taxon>
    </lineage>
</organism>
<feature type="transmembrane region" description="Helical" evidence="1">
    <location>
        <begin position="41"/>
        <end position="58"/>
    </location>
</feature>
<feature type="transmembrane region" description="Helical" evidence="1">
    <location>
        <begin position="18"/>
        <end position="35"/>
    </location>
</feature>
<gene>
    <name evidence="2" type="ORF">ESY86_05100</name>
</gene>
<keyword evidence="3" id="KW-1185">Reference proteome</keyword>
<keyword evidence="1" id="KW-0812">Transmembrane</keyword>
<sequence>MITKRKSKPQMSFSKSKILPIVGLGILLFFIGISYFNNHVFLDKLIICSLILSMVYFARTLGKSNENEPNSDRKNYTDPT</sequence>
<dbReference type="Proteomes" id="UP000321578">
    <property type="component" value="Unassembled WGS sequence"/>
</dbReference>
<evidence type="ECO:0000256" key="1">
    <source>
        <dbReference type="SAM" id="Phobius"/>
    </source>
</evidence>